<dbReference type="Gene3D" id="2.60.40.10">
    <property type="entry name" value="Immunoglobulins"/>
    <property type="match status" value="1"/>
</dbReference>
<sequence>MSAPRKPSIRRILAVLCGTALAAVGVSVATAGGASALNGVPRYNHVVVVMEENHSYNEIIGSSSAPYINNTLAAGGALFTQSFAIEHPSEPNYLDIFSGSNQGVTTDKCPVAIDAPNEGAQLLAAGDTFLSYNEDLPSAGSTTCTSGAYASKHDPWVNFQLAPSTSANHIPAADNLPLTSWPADFASLPTVSWVIPNLNDDMHDGTIAQGDTWLQSHLDAYAQWARANNSLLIVTWDEDDSSMSNQIPTIFYGAGVKPGRYGEHINHFNVLRTIEDMYGLPYAGAAATATPITDVWGTQAETVTVTDPGDQTSTVNQAVPGLQISATDSSGKALTYSATGLPAGLAISSSGLITGTPTATGTSTVTVTASSGTASGSTTFTWTVAPQASETVTVNNPGNQSSVRNKPVTGLQISATDSAGKVLTYSATGLPAGLAISSSGLISGTPTTAGSTTVTVTASSGTASGSTTFTWTVKRK</sequence>
<feature type="chain" id="PRO_5047474560" description="Phosphoesterase" evidence="3">
    <location>
        <begin position="23"/>
        <end position="476"/>
    </location>
</feature>
<dbReference type="InterPro" id="IPR013783">
    <property type="entry name" value="Ig-like_fold"/>
</dbReference>
<reference evidence="4 5" key="1">
    <citation type="journal article" date="2019" name="Int. J. Syst. Evol. Microbiol.">
        <title>The Global Catalogue of Microorganisms (GCM) 10K type strain sequencing project: providing services to taxonomists for standard genome sequencing and annotation.</title>
        <authorList>
            <consortium name="The Broad Institute Genomics Platform"/>
            <consortium name="The Broad Institute Genome Sequencing Center for Infectious Disease"/>
            <person name="Wu L."/>
            <person name="Ma J."/>
        </authorList>
    </citation>
    <scope>NUCLEOTIDE SEQUENCE [LARGE SCALE GENOMIC DNA]</scope>
    <source>
        <strain evidence="4 5">JCM 16013</strain>
    </source>
</reference>
<gene>
    <name evidence="4" type="ORF">GCM10009838_53920</name>
</gene>
<keyword evidence="2" id="KW-0843">Virulence</keyword>
<dbReference type="InterPro" id="IPR015919">
    <property type="entry name" value="Cadherin-like_sf"/>
</dbReference>
<dbReference type="PANTHER" id="PTHR31956">
    <property type="entry name" value="NON-SPECIFIC PHOSPHOLIPASE C4-RELATED"/>
    <property type="match status" value="1"/>
</dbReference>
<comment type="caution">
    <text evidence="4">The sequence shown here is derived from an EMBL/GenBank/DDBJ whole genome shotgun (WGS) entry which is preliminary data.</text>
</comment>
<evidence type="ECO:0000313" key="4">
    <source>
        <dbReference type="EMBL" id="GAA1984995.1"/>
    </source>
</evidence>
<evidence type="ECO:0000256" key="2">
    <source>
        <dbReference type="ARBA" id="ARBA00023026"/>
    </source>
</evidence>
<evidence type="ECO:0000256" key="1">
    <source>
        <dbReference type="ARBA" id="ARBA00022801"/>
    </source>
</evidence>
<dbReference type="InterPro" id="IPR017850">
    <property type="entry name" value="Alkaline_phosphatase_core_sf"/>
</dbReference>
<evidence type="ECO:0000313" key="5">
    <source>
        <dbReference type="Proteomes" id="UP001499854"/>
    </source>
</evidence>
<evidence type="ECO:0000256" key="3">
    <source>
        <dbReference type="SAM" id="SignalP"/>
    </source>
</evidence>
<accession>A0ABN2SE36</accession>
<name>A0ABN2SE36_9ACTN</name>
<keyword evidence="3" id="KW-0732">Signal</keyword>
<dbReference type="Proteomes" id="UP001499854">
    <property type="component" value="Unassembled WGS sequence"/>
</dbReference>
<organism evidence="4 5">
    <name type="scientific">Catenulispora subtropica</name>
    <dbReference type="NCBI Taxonomy" id="450798"/>
    <lineage>
        <taxon>Bacteria</taxon>
        <taxon>Bacillati</taxon>
        <taxon>Actinomycetota</taxon>
        <taxon>Actinomycetes</taxon>
        <taxon>Catenulisporales</taxon>
        <taxon>Catenulisporaceae</taxon>
        <taxon>Catenulispora</taxon>
    </lineage>
</organism>
<dbReference type="SUPFAM" id="SSF49313">
    <property type="entry name" value="Cadherin-like"/>
    <property type="match status" value="2"/>
</dbReference>
<protein>
    <recommendedName>
        <fullName evidence="6">Phosphoesterase</fullName>
    </recommendedName>
</protein>
<dbReference type="Gene3D" id="3.40.720.10">
    <property type="entry name" value="Alkaline Phosphatase, subunit A"/>
    <property type="match status" value="1"/>
</dbReference>
<dbReference type="PANTHER" id="PTHR31956:SF1">
    <property type="entry name" value="NON-SPECIFIC PHOSPHOLIPASE C1"/>
    <property type="match status" value="1"/>
</dbReference>
<evidence type="ECO:0008006" key="6">
    <source>
        <dbReference type="Google" id="ProtNLM"/>
    </source>
</evidence>
<dbReference type="Pfam" id="PF04185">
    <property type="entry name" value="Phosphoesterase"/>
    <property type="match status" value="1"/>
</dbReference>
<dbReference type="SUPFAM" id="SSF53649">
    <property type="entry name" value="Alkaline phosphatase-like"/>
    <property type="match status" value="1"/>
</dbReference>
<dbReference type="InterPro" id="IPR007312">
    <property type="entry name" value="Phosphoesterase"/>
</dbReference>
<proteinExistence type="predicted"/>
<keyword evidence="1" id="KW-0378">Hydrolase</keyword>
<feature type="signal peptide" evidence="3">
    <location>
        <begin position="1"/>
        <end position="22"/>
    </location>
</feature>
<dbReference type="Pfam" id="PF05345">
    <property type="entry name" value="He_PIG"/>
    <property type="match status" value="2"/>
</dbReference>
<keyword evidence="5" id="KW-1185">Reference proteome</keyword>
<dbReference type="EMBL" id="BAAAQM010000034">
    <property type="protein sequence ID" value="GAA1984995.1"/>
    <property type="molecule type" value="Genomic_DNA"/>
</dbReference>